<protein>
    <submittedName>
        <fullName evidence="2">Transposase</fullName>
    </submittedName>
</protein>
<evidence type="ECO:0000313" key="2">
    <source>
        <dbReference type="EMBL" id="MEL0611519.1"/>
    </source>
</evidence>
<dbReference type="PANTHER" id="PTHR36966:SF1">
    <property type="entry name" value="REP-ASSOCIATED TYROSINE TRANSPOSASE"/>
    <property type="match status" value="1"/>
</dbReference>
<dbReference type="SUPFAM" id="SSF143422">
    <property type="entry name" value="Transposase IS200-like"/>
    <property type="match status" value="1"/>
</dbReference>
<organism evidence="2 3">
    <name type="scientific">Marinomonas arenicola</name>
    <dbReference type="NCBI Taxonomy" id="569601"/>
    <lineage>
        <taxon>Bacteria</taxon>
        <taxon>Pseudomonadati</taxon>
        <taxon>Pseudomonadota</taxon>
        <taxon>Gammaproteobacteria</taxon>
        <taxon>Oceanospirillales</taxon>
        <taxon>Oceanospirillaceae</taxon>
        <taxon>Marinomonas</taxon>
    </lineage>
</organism>
<name>A0ABU9G1L3_9GAMM</name>
<comment type="caution">
    <text evidence="2">The sequence shown here is derived from an EMBL/GenBank/DDBJ whole genome shotgun (WGS) entry which is preliminary data.</text>
</comment>
<evidence type="ECO:0000259" key="1">
    <source>
        <dbReference type="SMART" id="SM01321"/>
    </source>
</evidence>
<dbReference type="RefSeq" id="WP_341565938.1">
    <property type="nucleotide sequence ID" value="NZ_JBAKAR010000001.1"/>
</dbReference>
<dbReference type="PANTHER" id="PTHR36966">
    <property type="entry name" value="REP-ASSOCIATED TYROSINE TRANSPOSASE"/>
    <property type="match status" value="1"/>
</dbReference>
<keyword evidence="3" id="KW-1185">Reference proteome</keyword>
<dbReference type="Gene3D" id="3.30.70.1290">
    <property type="entry name" value="Transposase IS200-like"/>
    <property type="match status" value="1"/>
</dbReference>
<proteinExistence type="predicted"/>
<dbReference type="SMART" id="SM01321">
    <property type="entry name" value="Y1_Tnp"/>
    <property type="match status" value="1"/>
</dbReference>
<sequence>MPNYIRSKRYGGTFFFTVTLKDRQSTALLDHIELLRESVRFTLTQKPFQIIAWVVLPDHIHAIWKLPESDNDFSLRWQMIKSRFTRKLRETKKYNLSPWQNRFWEHEIQSEEDLEAHIHYVYFNPVKHGYVTSIQDWPYSSVHRDVKRGVYCYQDFL</sequence>
<dbReference type="NCBIfam" id="NF047646">
    <property type="entry name" value="REP_Tyr_transpos"/>
    <property type="match status" value="1"/>
</dbReference>
<reference evidence="2 3" key="1">
    <citation type="submission" date="2024-02" db="EMBL/GenBank/DDBJ databases">
        <title>Bacteria isolated from the canopy kelp, Nereocystis luetkeana.</title>
        <authorList>
            <person name="Pfister C.A."/>
            <person name="Younker I.T."/>
            <person name="Light S.H."/>
        </authorList>
    </citation>
    <scope>NUCLEOTIDE SEQUENCE [LARGE SCALE GENOMIC DNA]</scope>
    <source>
        <strain evidence="2 3">TI.4.07</strain>
    </source>
</reference>
<accession>A0ABU9G1L3</accession>
<evidence type="ECO:0000313" key="3">
    <source>
        <dbReference type="Proteomes" id="UP001379949"/>
    </source>
</evidence>
<dbReference type="InterPro" id="IPR036515">
    <property type="entry name" value="Transposase_17_sf"/>
</dbReference>
<dbReference type="InterPro" id="IPR052715">
    <property type="entry name" value="RAYT_transposase"/>
</dbReference>
<gene>
    <name evidence="2" type="ORF">V6242_00060</name>
</gene>
<dbReference type="EMBL" id="JBAKAR010000001">
    <property type="protein sequence ID" value="MEL0611519.1"/>
    <property type="molecule type" value="Genomic_DNA"/>
</dbReference>
<dbReference type="Pfam" id="PF01797">
    <property type="entry name" value="Y1_Tnp"/>
    <property type="match status" value="1"/>
</dbReference>
<feature type="domain" description="Transposase IS200-like" evidence="1">
    <location>
        <begin position="9"/>
        <end position="124"/>
    </location>
</feature>
<dbReference type="InterPro" id="IPR002686">
    <property type="entry name" value="Transposase_17"/>
</dbReference>
<dbReference type="Proteomes" id="UP001379949">
    <property type="component" value="Unassembled WGS sequence"/>
</dbReference>